<name>A0ABT3G875_9BACT</name>
<evidence type="ECO:0000259" key="1">
    <source>
        <dbReference type="Pfam" id="PF00294"/>
    </source>
</evidence>
<dbReference type="PANTHER" id="PTHR42774:SF3">
    <property type="entry name" value="KETOHEXOKINASE"/>
    <property type="match status" value="1"/>
</dbReference>
<dbReference type="Proteomes" id="UP001165653">
    <property type="component" value="Unassembled WGS sequence"/>
</dbReference>
<reference evidence="2" key="1">
    <citation type="submission" date="2022-10" db="EMBL/GenBank/DDBJ databases">
        <title>Luteolibacter sp. GHJ8, whole genome shotgun sequencing project.</title>
        <authorList>
            <person name="Zhao G."/>
            <person name="Shen L."/>
        </authorList>
    </citation>
    <scope>NUCLEOTIDE SEQUENCE</scope>
    <source>
        <strain evidence="2">GHJ8</strain>
    </source>
</reference>
<evidence type="ECO:0000313" key="3">
    <source>
        <dbReference type="Proteomes" id="UP001165653"/>
    </source>
</evidence>
<organism evidence="2 3">
    <name type="scientific">Luteolibacter rhizosphaerae</name>
    <dbReference type="NCBI Taxonomy" id="2989719"/>
    <lineage>
        <taxon>Bacteria</taxon>
        <taxon>Pseudomonadati</taxon>
        <taxon>Verrucomicrobiota</taxon>
        <taxon>Verrucomicrobiia</taxon>
        <taxon>Verrucomicrobiales</taxon>
        <taxon>Verrucomicrobiaceae</taxon>
        <taxon>Luteolibacter</taxon>
    </lineage>
</organism>
<dbReference type="RefSeq" id="WP_264515625.1">
    <property type="nucleotide sequence ID" value="NZ_JAPDDR010000012.1"/>
</dbReference>
<keyword evidence="3" id="KW-1185">Reference proteome</keyword>
<dbReference type="Gene3D" id="3.40.1190.20">
    <property type="match status" value="1"/>
</dbReference>
<comment type="caution">
    <text evidence="2">The sequence shown here is derived from an EMBL/GenBank/DDBJ whole genome shotgun (WGS) entry which is preliminary data.</text>
</comment>
<dbReference type="InterPro" id="IPR052562">
    <property type="entry name" value="Ketohexokinase-related"/>
</dbReference>
<dbReference type="GO" id="GO:0016301">
    <property type="term" value="F:kinase activity"/>
    <property type="evidence" value="ECO:0007669"/>
    <property type="project" value="UniProtKB-KW"/>
</dbReference>
<dbReference type="EMBL" id="JAPDDR010000012">
    <property type="protein sequence ID" value="MCW1916061.1"/>
    <property type="molecule type" value="Genomic_DNA"/>
</dbReference>
<dbReference type="SUPFAM" id="SSF53613">
    <property type="entry name" value="Ribokinase-like"/>
    <property type="match status" value="1"/>
</dbReference>
<sequence length="315" mass="33350">MPEPQHEVIAAGINVVDILARPPAGVVPGGKYPTDELEVQGGGPASTASCVLAAFGFRCAFVARLGGDAISQLSRMQFRSAGISEDFLIDSPEERAGISVVQIDRESGERTVCYSLKNYGWLRDEDIPREAIHRARLVIVDGYDPTATVSMLEAAKTAGCASMVDLEHGDANFLHRCIGLASEVILPLHTARAATGKEEPAEVLQALGALGKGQMIVTDGARGSWATTEAGVVHQAAFPVEVLDTNGCGDAYHGGYGVGLLLGWPLELRMEFAAWVASRVAMKLGGRAGIPDRRTVGECSHLFSPQLVAAVSNWE</sequence>
<dbReference type="InterPro" id="IPR029056">
    <property type="entry name" value="Ribokinase-like"/>
</dbReference>
<accession>A0ABT3G875</accession>
<feature type="domain" description="Carbohydrate kinase PfkB" evidence="1">
    <location>
        <begin position="33"/>
        <end position="292"/>
    </location>
</feature>
<proteinExistence type="predicted"/>
<gene>
    <name evidence="2" type="ORF">OJ996_20905</name>
</gene>
<keyword evidence="2" id="KW-0808">Transferase</keyword>
<dbReference type="Pfam" id="PF00294">
    <property type="entry name" value="PfkB"/>
    <property type="match status" value="1"/>
</dbReference>
<dbReference type="PANTHER" id="PTHR42774">
    <property type="entry name" value="PHOSPHOTRANSFERASE SYSTEM TRANSPORT PROTEIN"/>
    <property type="match status" value="1"/>
</dbReference>
<keyword evidence="2" id="KW-0418">Kinase</keyword>
<protein>
    <submittedName>
        <fullName evidence="2">PfkB family carbohydrate kinase</fullName>
    </submittedName>
</protein>
<evidence type="ECO:0000313" key="2">
    <source>
        <dbReference type="EMBL" id="MCW1916061.1"/>
    </source>
</evidence>
<dbReference type="InterPro" id="IPR011611">
    <property type="entry name" value="PfkB_dom"/>
</dbReference>